<dbReference type="OrthoDB" id="1669206at2"/>
<proteinExistence type="predicted"/>
<dbReference type="Pfam" id="PF05100">
    <property type="entry name" value="Phage_tail_L"/>
    <property type="match status" value="1"/>
</dbReference>
<dbReference type="GO" id="GO:0051536">
    <property type="term" value="F:iron-sulfur cluster binding"/>
    <property type="evidence" value="ECO:0007669"/>
    <property type="project" value="InterPro"/>
</dbReference>
<organism evidence="1 2">
    <name type="scientific">Velamenicoccus archaeovorus</name>
    <dbReference type="NCBI Taxonomy" id="1930593"/>
    <lineage>
        <taxon>Bacteria</taxon>
        <taxon>Pseudomonadati</taxon>
        <taxon>Candidatus Omnitrophota</taxon>
        <taxon>Candidatus Velamenicoccus</taxon>
    </lineage>
</organism>
<dbReference type="Proteomes" id="UP000287243">
    <property type="component" value="Chromosome"/>
</dbReference>
<protein>
    <submittedName>
        <fullName evidence="1">Phage minor tail protein</fullName>
    </submittedName>
</protein>
<dbReference type="InterPro" id="IPR006487">
    <property type="entry name" value="Phage_lambda_L"/>
</dbReference>
<dbReference type="AlphaFoldDB" id="A0A410P6Q4"/>
<dbReference type="GO" id="GO:0046718">
    <property type="term" value="P:symbiont entry into host cell"/>
    <property type="evidence" value="ECO:0007669"/>
    <property type="project" value="InterPro"/>
</dbReference>
<dbReference type="KEGG" id="vai:BU251_08890"/>
<dbReference type="EMBL" id="CP019384">
    <property type="protein sequence ID" value="QAT17830.1"/>
    <property type="molecule type" value="Genomic_DNA"/>
</dbReference>
<dbReference type="GO" id="GO:0030430">
    <property type="term" value="C:host cell cytoplasm"/>
    <property type="evidence" value="ECO:0007669"/>
    <property type="project" value="InterPro"/>
</dbReference>
<evidence type="ECO:0000313" key="1">
    <source>
        <dbReference type="EMBL" id="QAT17830.1"/>
    </source>
</evidence>
<dbReference type="RefSeq" id="WP_128700796.1">
    <property type="nucleotide sequence ID" value="NZ_CP019384.1"/>
</dbReference>
<sequence>MPRNVSPAFISEKSKQENAPIFLYVLEKYDSINDLRIAGFDQDVTYQGEVYSKFPVTHEFIGENNQGQIDQVKVRLGNVSRLIQLYLEQFDLRGKKVTIRMVWADHLTDPDAHMDDVFYIDSYTADQKNVEFTLTGKFDVLGVDLPARRYARNYCAWKFKSPECGYIGGEVSCNKTKQRCKVLENYHRFGAFPSVPTRRIYVM</sequence>
<name>A0A410P6Q4_VELA1</name>
<accession>A0A410P6Q4</accession>
<reference evidence="1 2" key="1">
    <citation type="submission" date="2017-01" db="EMBL/GenBank/DDBJ databases">
        <title>First insights into the biology of 'candidatus Vampirococcus archaeovorus'.</title>
        <authorList>
            <person name="Kizina J."/>
            <person name="Jordan S."/>
            <person name="Stueber K."/>
            <person name="Reinhardt R."/>
            <person name="Harder J."/>
        </authorList>
    </citation>
    <scope>NUCLEOTIDE SEQUENCE [LARGE SCALE GENOMIC DNA]</scope>
    <source>
        <strain evidence="1 2">LiM</strain>
    </source>
</reference>
<keyword evidence="2" id="KW-1185">Reference proteome</keyword>
<gene>
    <name evidence="1" type="ORF">BU251_08890</name>
</gene>
<evidence type="ECO:0000313" key="2">
    <source>
        <dbReference type="Proteomes" id="UP000287243"/>
    </source>
</evidence>